<accession>A0A2C6L389</accession>
<dbReference type="GeneID" id="94427290"/>
<reference evidence="2 3" key="1">
    <citation type="journal article" date="2017" name="Int. J. Parasitol.">
        <title>The genome of the protozoan parasite Cystoisospora suis and a reverse vaccinology approach to identify vaccine candidates.</title>
        <authorList>
            <person name="Palmieri N."/>
            <person name="Shrestha A."/>
            <person name="Ruttkowski B."/>
            <person name="Beck T."/>
            <person name="Vogl C."/>
            <person name="Tomley F."/>
            <person name="Blake D.P."/>
            <person name="Joachim A."/>
        </authorList>
    </citation>
    <scope>NUCLEOTIDE SEQUENCE [LARGE SCALE GENOMIC DNA]</scope>
    <source>
        <strain evidence="2 3">Wien I</strain>
    </source>
</reference>
<dbReference type="OrthoDB" id="333521at2759"/>
<dbReference type="VEuPathDB" id="ToxoDB:CSUI_003884"/>
<evidence type="ECO:0000313" key="2">
    <source>
        <dbReference type="EMBL" id="PHJ22272.1"/>
    </source>
</evidence>
<evidence type="ECO:0000313" key="3">
    <source>
        <dbReference type="Proteomes" id="UP000221165"/>
    </source>
</evidence>
<name>A0A2C6L389_9APIC</name>
<gene>
    <name evidence="2" type="ORF">CSUI_003884</name>
</gene>
<sequence length="318" mass="34132">MERFVEPVLSSSSQSTPAAVVGLSHLFASYAGGGNAVWNISASSRTSPSCRLSCCRPAVCRKPPSIPAVGAVSLPYRKGRFYSILPEQDHCFSPVASQCLSFSQYRTLPSTLYNSSSSSESRTYLTLTRGSPSLSDSRLQSIYRSAASSLTTPTSSTTVSGGKKSTLSSSVTVPAHLLFKALARSGLLADLGKGGAARDQEKPSSTTAPSPFRAGKSPTYEDICSFYSQGQFYTRWGGGHRILRTSGVRGLAPPGGNLKGGSIDGTPKQMTFEEFRQFVHELRIWLLDEASPVPLNNRVLRSDSLRLGNTRVWPSVFS</sequence>
<feature type="region of interest" description="Disordered" evidence="1">
    <location>
        <begin position="193"/>
        <end position="214"/>
    </location>
</feature>
<dbReference type="EMBL" id="MIGC01001749">
    <property type="protein sequence ID" value="PHJ22272.1"/>
    <property type="molecule type" value="Genomic_DNA"/>
</dbReference>
<proteinExistence type="predicted"/>
<comment type="caution">
    <text evidence="2">The sequence shown here is derived from an EMBL/GenBank/DDBJ whole genome shotgun (WGS) entry which is preliminary data.</text>
</comment>
<protein>
    <submittedName>
        <fullName evidence="2">Uncharacterized protein</fullName>
    </submittedName>
</protein>
<organism evidence="2 3">
    <name type="scientific">Cystoisospora suis</name>
    <dbReference type="NCBI Taxonomy" id="483139"/>
    <lineage>
        <taxon>Eukaryota</taxon>
        <taxon>Sar</taxon>
        <taxon>Alveolata</taxon>
        <taxon>Apicomplexa</taxon>
        <taxon>Conoidasida</taxon>
        <taxon>Coccidia</taxon>
        <taxon>Eucoccidiorida</taxon>
        <taxon>Eimeriorina</taxon>
        <taxon>Sarcocystidae</taxon>
        <taxon>Cystoisospora</taxon>
    </lineage>
</organism>
<dbReference type="Proteomes" id="UP000221165">
    <property type="component" value="Unassembled WGS sequence"/>
</dbReference>
<dbReference type="AlphaFoldDB" id="A0A2C6L389"/>
<keyword evidence="3" id="KW-1185">Reference proteome</keyword>
<evidence type="ECO:0000256" key="1">
    <source>
        <dbReference type="SAM" id="MobiDB-lite"/>
    </source>
</evidence>
<dbReference type="RefSeq" id="XP_067923949.1">
    <property type="nucleotide sequence ID" value="XM_068064079.1"/>
</dbReference>